<feature type="domain" description="ATPase BadF/BadG/BcrA/BcrD type" evidence="1">
    <location>
        <begin position="19"/>
        <end position="283"/>
    </location>
</feature>
<dbReference type="InterPro" id="IPR043129">
    <property type="entry name" value="ATPase_NBD"/>
</dbReference>
<dbReference type="Proteomes" id="UP000198815">
    <property type="component" value="Unassembled WGS sequence"/>
</dbReference>
<sequence>MADEVVPSLHAARGWVLCVDAGQTGTRAQLRRDGVPTGVSEHPGVLNDRELAPQLAASIRAALREAGTECPLVAIGSSGLKDDADPTDLLNLLDGTGVRTVLLAHDSTTSYLSAVGDTRGAVVASGTGVVTLAVGRTAVARVDGWGYLIGDAGSGYWIGRAALDAVMRAHDGRGRRTALSEHIERDFDNIEEAYLELQADEQKVSRIASYAKTVAALASSDATARAISENAATELAHSILTGLDRVGESSRPDPTVGLVGKVFRNTVLHEHFEKLIAASFPQVHLTEGHGDGLEGCYALTQLAPDSALHQRVASASAGGQ</sequence>
<dbReference type="SUPFAM" id="SSF53067">
    <property type="entry name" value="Actin-like ATPase domain"/>
    <property type="match status" value="1"/>
</dbReference>
<dbReference type="Gene3D" id="3.30.420.40">
    <property type="match status" value="2"/>
</dbReference>
<dbReference type="RefSeq" id="WP_091970418.1">
    <property type="nucleotide sequence ID" value="NZ_FOGZ01000019.1"/>
</dbReference>
<dbReference type="Pfam" id="PF01869">
    <property type="entry name" value="BcrAD_BadFG"/>
    <property type="match status" value="1"/>
</dbReference>
<evidence type="ECO:0000259" key="1">
    <source>
        <dbReference type="Pfam" id="PF01869"/>
    </source>
</evidence>
<evidence type="ECO:0000313" key="2">
    <source>
        <dbReference type="EMBL" id="SER93319.1"/>
    </source>
</evidence>
<keyword evidence="3" id="KW-1185">Reference proteome</keyword>
<gene>
    <name evidence="2" type="ORF">SAMN05443377_11961</name>
</gene>
<dbReference type="PANTHER" id="PTHR43190:SF3">
    <property type="entry name" value="N-ACETYL-D-GLUCOSAMINE KINASE"/>
    <property type="match status" value="1"/>
</dbReference>
<dbReference type="PANTHER" id="PTHR43190">
    <property type="entry name" value="N-ACETYL-D-GLUCOSAMINE KINASE"/>
    <property type="match status" value="1"/>
</dbReference>
<reference evidence="2 3" key="1">
    <citation type="submission" date="2016-10" db="EMBL/GenBank/DDBJ databases">
        <authorList>
            <person name="de Groot N.N."/>
        </authorList>
    </citation>
    <scope>NUCLEOTIDE SEQUENCE [LARGE SCALE GENOMIC DNA]</scope>
    <source>
        <strain evidence="2 3">DSM 16859</strain>
    </source>
</reference>
<evidence type="ECO:0000313" key="3">
    <source>
        <dbReference type="Proteomes" id="UP000198815"/>
    </source>
</evidence>
<dbReference type="OrthoDB" id="8701357at2"/>
<dbReference type="STRING" id="64702.SAMN05443377_11961"/>
<accession>A0A1H9T948</accession>
<organism evidence="2 3">
    <name type="scientific">Propionibacterium cyclohexanicum</name>
    <dbReference type="NCBI Taxonomy" id="64702"/>
    <lineage>
        <taxon>Bacteria</taxon>
        <taxon>Bacillati</taxon>
        <taxon>Actinomycetota</taxon>
        <taxon>Actinomycetes</taxon>
        <taxon>Propionibacteriales</taxon>
        <taxon>Propionibacteriaceae</taxon>
        <taxon>Propionibacterium</taxon>
    </lineage>
</organism>
<dbReference type="AlphaFoldDB" id="A0A1H9T948"/>
<dbReference type="EMBL" id="FOGZ01000019">
    <property type="protein sequence ID" value="SER93319.1"/>
    <property type="molecule type" value="Genomic_DNA"/>
</dbReference>
<dbReference type="InterPro" id="IPR002731">
    <property type="entry name" value="ATPase_BadF"/>
</dbReference>
<proteinExistence type="predicted"/>
<protein>
    <submittedName>
        <fullName evidence="2">BadF-type ATPase</fullName>
    </submittedName>
</protein>
<name>A0A1H9T948_9ACTN</name>
<dbReference type="InterPro" id="IPR052519">
    <property type="entry name" value="Euk-type_GlcNAc_Kinase"/>
</dbReference>